<proteinExistence type="predicted"/>
<dbReference type="AlphaFoldDB" id="A0A8J8MLA9"/>
<dbReference type="PANTHER" id="PTHR43460:SF1">
    <property type="entry name" value="METHYLTRANSFERASE TYPE 11 DOMAIN-CONTAINING PROTEIN"/>
    <property type="match status" value="1"/>
</dbReference>
<dbReference type="InterPro" id="IPR052939">
    <property type="entry name" value="23S_rRNA_MeTrnsfrase_RlmA"/>
</dbReference>
<dbReference type="EMBL" id="CP058649">
    <property type="protein sequence ID" value="QUI23348.1"/>
    <property type="molecule type" value="Genomic_DNA"/>
</dbReference>
<reference evidence="2" key="1">
    <citation type="submission" date="2020-07" db="EMBL/GenBank/DDBJ databases">
        <title>Vallitalea pronyensis genome.</title>
        <authorList>
            <person name="Postec A."/>
        </authorList>
    </citation>
    <scope>NUCLEOTIDE SEQUENCE</scope>
    <source>
        <strain evidence="2">FatNI3</strain>
    </source>
</reference>
<dbReference type="SUPFAM" id="SSF53335">
    <property type="entry name" value="S-adenosyl-L-methionine-dependent methyltransferases"/>
    <property type="match status" value="1"/>
</dbReference>
<dbReference type="CDD" id="cd02440">
    <property type="entry name" value="AdoMet_MTases"/>
    <property type="match status" value="1"/>
</dbReference>
<name>A0A8J8MLA9_9FIRM</name>
<dbReference type="InterPro" id="IPR029063">
    <property type="entry name" value="SAM-dependent_MTases_sf"/>
</dbReference>
<accession>A0A8J8MLA9</accession>
<sequence>MNREQLKAIWKKEELQCFSGWDFLYLNGRWEEEPLPWNYKSMINTYLKPSYKLLDMGTGGGEFLLALGHPYKHTSVTENWPPNVKLCKERLTPLGIHVHQVDDDACLPFEHNTFDIIINRHESYVSSELKRILKPHGIFITQQVGGDNNKALSWRLTKHPNNSYDSITLDNMSTDLVHHGFQILHQQEYRPYLRFFDIGALVYFAKIIDWEFPNFSVDGCLDTLYELQEELDHTSYIQSTEHRIVIVSKLHK</sequence>
<dbReference type="Pfam" id="PF08241">
    <property type="entry name" value="Methyltransf_11"/>
    <property type="match status" value="1"/>
</dbReference>
<organism evidence="2 3">
    <name type="scientific">Vallitalea pronyensis</name>
    <dbReference type="NCBI Taxonomy" id="1348613"/>
    <lineage>
        <taxon>Bacteria</taxon>
        <taxon>Bacillati</taxon>
        <taxon>Bacillota</taxon>
        <taxon>Clostridia</taxon>
        <taxon>Lachnospirales</taxon>
        <taxon>Vallitaleaceae</taxon>
        <taxon>Vallitalea</taxon>
    </lineage>
</organism>
<dbReference type="InterPro" id="IPR013216">
    <property type="entry name" value="Methyltransf_11"/>
</dbReference>
<keyword evidence="2" id="KW-0489">Methyltransferase</keyword>
<dbReference type="PANTHER" id="PTHR43460">
    <property type="entry name" value="METHYLTRANSFERASE"/>
    <property type="match status" value="1"/>
</dbReference>
<evidence type="ECO:0000313" key="2">
    <source>
        <dbReference type="EMBL" id="QUI23348.1"/>
    </source>
</evidence>
<gene>
    <name evidence="2" type="ORF">HZI73_14085</name>
</gene>
<dbReference type="RefSeq" id="WP_212694030.1">
    <property type="nucleotide sequence ID" value="NZ_CP058649.1"/>
</dbReference>
<evidence type="ECO:0000313" key="3">
    <source>
        <dbReference type="Proteomes" id="UP000683246"/>
    </source>
</evidence>
<feature type="domain" description="Methyltransferase type 11" evidence="1">
    <location>
        <begin position="54"/>
        <end position="140"/>
    </location>
</feature>
<dbReference type="GO" id="GO:0032259">
    <property type="term" value="P:methylation"/>
    <property type="evidence" value="ECO:0007669"/>
    <property type="project" value="UniProtKB-KW"/>
</dbReference>
<dbReference type="Proteomes" id="UP000683246">
    <property type="component" value="Chromosome"/>
</dbReference>
<keyword evidence="3" id="KW-1185">Reference proteome</keyword>
<dbReference type="KEGG" id="vpy:HZI73_14085"/>
<evidence type="ECO:0000259" key="1">
    <source>
        <dbReference type="Pfam" id="PF08241"/>
    </source>
</evidence>
<protein>
    <submittedName>
        <fullName evidence="2">Class I SAM-dependent methyltransferase</fullName>
    </submittedName>
</protein>
<dbReference type="Gene3D" id="3.40.50.150">
    <property type="entry name" value="Vaccinia Virus protein VP39"/>
    <property type="match status" value="1"/>
</dbReference>
<dbReference type="GO" id="GO:0008757">
    <property type="term" value="F:S-adenosylmethionine-dependent methyltransferase activity"/>
    <property type="evidence" value="ECO:0007669"/>
    <property type="project" value="InterPro"/>
</dbReference>
<keyword evidence="2" id="KW-0808">Transferase</keyword>